<feature type="compositionally biased region" description="Basic and acidic residues" evidence="1">
    <location>
        <begin position="151"/>
        <end position="177"/>
    </location>
</feature>
<accession>A0A9X0D1N0</accession>
<name>A0A9X0D1N0_9CNID</name>
<evidence type="ECO:0000313" key="3">
    <source>
        <dbReference type="Proteomes" id="UP001163046"/>
    </source>
</evidence>
<feature type="region of interest" description="Disordered" evidence="1">
    <location>
        <begin position="139"/>
        <end position="177"/>
    </location>
</feature>
<organism evidence="2 3">
    <name type="scientific">Desmophyllum pertusum</name>
    <dbReference type="NCBI Taxonomy" id="174260"/>
    <lineage>
        <taxon>Eukaryota</taxon>
        <taxon>Metazoa</taxon>
        <taxon>Cnidaria</taxon>
        <taxon>Anthozoa</taxon>
        <taxon>Hexacorallia</taxon>
        <taxon>Scleractinia</taxon>
        <taxon>Caryophylliina</taxon>
        <taxon>Caryophylliidae</taxon>
        <taxon>Desmophyllum</taxon>
    </lineage>
</organism>
<dbReference type="Proteomes" id="UP001163046">
    <property type="component" value="Unassembled WGS sequence"/>
</dbReference>
<gene>
    <name evidence="2" type="ORF">OS493_026763</name>
</gene>
<proteinExistence type="predicted"/>
<keyword evidence="3" id="KW-1185">Reference proteome</keyword>
<feature type="region of interest" description="Disordered" evidence="1">
    <location>
        <begin position="32"/>
        <end position="54"/>
    </location>
</feature>
<evidence type="ECO:0000256" key="1">
    <source>
        <dbReference type="SAM" id="MobiDB-lite"/>
    </source>
</evidence>
<dbReference type="AlphaFoldDB" id="A0A9X0D1N0"/>
<reference evidence="2" key="1">
    <citation type="submission" date="2023-01" db="EMBL/GenBank/DDBJ databases">
        <title>Genome assembly of the deep-sea coral Lophelia pertusa.</title>
        <authorList>
            <person name="Herrera S."/>
            <person name="Cordes E."/>
        </authorList>
    </citation>
    <scope>NUCLEOTIDE SEQUENCE</scope>
    <source>
        <strain evidence="2">USNM1676648</strain>
        <tissue evidence="2">Polyp</tissue>
    </source>
</reference>
<dbReference type="EMBL" id="MU825896">
    <property type="protein sequence ID" value="KAJ7383580.1"/>
    <property type="molecule type" value="Genomic_DNA"/>
</dbReference>
<evidence type="ECO:0000313" key="2">
    <source>
        <dbReference type="EMBL" id="KAJ7383580.1"/>
    </source>
</evidence>
<comment type="caution">
    <text evidence="2">The sequence shown here is derived from an EMBL/GenBank/DDBJ whole genome shotgun (WGS) entry which is preliminary data.</text>
</comment>
<sequence length="177" mass="19752">MAATCPKGFFYSEPTTEVLGTDCETGWGLVSGPVTAKETDEETPTESSNNLKTGRFPNIVESEKRGCDSCMEVMCTAEGCGPTSVPLPFAGEEKKLNKRQIYDHTVESNVHWIVIGIVGCQQRENQAPLQQRIQLDPVYGNMEDSSSSRRHSYEEIQLHDPEENLRGMRCPVDKPRQ</sequence>
<protein>
    <submittedName>
        <fullName evidence="2">Uncharacterized protein</fullName>
    </submittedName>
</protein>